<evidence type="ECO:0000313" key="1">
    <source>
        <dbReference type="EMBL" id="GAI24167.1"/>
    </source>
</evidence>
<organism evidence="1">
    <name type="scientific">marine sediment metagenome</name>
    <dbReference type="NCBI Taxonomy" id="412755"/>
    <lineage>
        <taxon>unclassified sequences</taxon>
        <taxon>metagenomes</taxon>
        <taxon>ecological metagenomes</taxon>
    </lineage>
</organism>
<name>X1LXQ9_9ZZZZ</name>
<protein>
    <submittedName>
        <fullName evidence="1">Uncharacterized protein</fullName>
    </submittedName>
</protein>
<gene>
    <name evidence="1" type="ORF">S06H3_37516</name>
</gene>
<dbReference type="AlphaFoldDB" id="X1LXQ9"/>
<feature type="non-terminal residue" evidence="1">
    <location>
        <position position="1"/>
    </location>
</feature>
<sequence>AEIIARFVDGRLLVREDKLIETEYSAGGIPFRIGHLRQVESVLSIDAQISGYPDYKFGTSLKECLISGNTIFPILRRIDFIGISGEIPASGYLVEGVASGIIQSGIGYRGELTSGFSSGKINIVANVIGY</sequence>
<comment type="caution">
    <text evidence="1">The sequence shown here is derived from an EMBL/GenBank/DDBJ whole genome shotgun (WGS) entry which is preliminary data.</text>
</comment>
<accession>X1LXQ9</accession>
<proteinExistence type="predicted"/>
<reference evidence="1" key="1">
    <citation type="journal article" date="2014" name="Front. Microbiol.">
        <title>High frequency of phylogenetically diverse reductive dehalogenase-homologous genes in deep subseafloor sedimentary metagenomes.</title>
        <authorList>
            <person name="Kawai M."/>
            <person name="Futagami T."/>
            <person name="Toyoda A."/>
            <person name="Takaki Y."/>
            <person name="Nishi S."/>
            <person name="Hori S."/>
            <person name="Arai W."/>
            <person name="Tsubouchi T."/>
            <person name="Morono Y."/>
            <person name="Uchiyama I."/>
            <person name="Ito T."/>
            <person name="Fujiyama A."/>
            <person name="Inagaki F."/>
            <person name="Takami H."/>
        </authorList>
    </citation>
    <scope>NUCLEOTIDE SEQUENCE</scope>
    <source>
        <strain evidence="1">Expedition CK06-06</strain>
    </source>
</reference>
<dbReference type="EMBL" id="BARV01022800">
    <property type="protein sequence ID" value="GAI24167.1"/>
    <property type="molecule type" value="Genomic_DNA"/>
</dbReference>